<feature type="non-terminal residue" evidence="1">
    <location>
        <position position="124"/>
    </location>
</feature>
<gene>
    <name evidence="1" type="ORF">Tci_921334</name>
</gene>
<name>A0A699WP27_TANCI</name>
<dbReference type="AlphaFoldDB" id="A0A699WP27"/>
<reference evidence="1" key="1">
    <citation type="journal article" date="2019" name="Sci. Rep.">
        <title>Draft genome of Tanacetum cinerariifolium, the natural source of mosquito coil.</title>
        <authorList>
            <person name="Yamashiro T."/>
            <person name="Shiraishi A."/>
            <person name="Satake H."/>
            <person name="Nakayama K."/>
        </authorList>
    </citation>
    <scope>NUCLEOTIDE SEQUENCE</scope>
</reference>
<protein>
    <submittedName>
        <fullName evidence="1">Uncharacterized protein</fullName>
    </submittedName>
</protein>
<organism evidence="1">
    <name type="scientific">Tanacetum cinerariifolium</name>
    <name type="common">Dalmatian daisy</name>
    <name type="synonym">Chrysanthemum cinerariifolium</name>
    <dbReference type="NCBI Taxonomy" id="118510"/>
    <lineage>
        <taxon>Eukaryota</taxon>
        <taxon>Viridiplantae</taxon>
        <taxon>Streptophyta</taxon>
        <taxon>Embryophyta</taxon>
        <taxon>Tracheophyta</taxon>
        <taxon>Spermatophyta</taxon>
        <taxon>Magnoliopsida</taxon>
        <taxon>eudicotyledons</taxon>
        <taxon>Gunneridae</taxon>
        <taxon>Pentapetalae</taxon>
        <taxon>asterids</taxon>
        <taxon>campanulids</taxon>
        <taxon>Asterales</taxon>
        <taxon>Asteraceae</taxon>
        <taxon>Asteroideae</taxon>
        <taxon>Anthemideae</taxon>
        <taxon>Anthemidinae</taxon>
        <taxon>Tanacetum</taxon>
    </lineage>
</organism>
<feature type="non-terminal residue" evidence="1">
    <location>
        <position position="1"/>
    </location>
</feature>
<proteinExistence type="predicted"/>
<evidence type="ECO:0000313" key="1">
    <source>
        <dbReference type="EMBL" id="GFD49365.1"/>
    </source>
</evidence>
<dbReference type="EMBL" id="BKCJ011740446">
    <property type="protein sequence ID" value="GFD49365.1"/>
    <property type="molecule type" value="Genomic_DNA"/>
</dbReference>
<accession>A0A699WP27</accession>
<comment type="caution">
    <text evidence="1">The sequence shown here is derived from an EMBL/GenBank/DDBJ whole genome shotgun (WGS) entry which is preliminary data.</text>
</comment>
<sequence length="124" mass="12702">GNHEQAAAVLHEIDNGRFLSTGKQRVGFIDHKHAVVAQILRVAGVAVGDGRAGGQRLHGVAKLHQRHGPGREGAGPVRFGGAAGDAALGRRGRAHYGAIVAVGHPVGVASRFGVAAIEEEFLAA</sequence>